<dbReference type="Pfam" id="PF19117">
    <property type="entry name" value="Mim2"/>
    <property type="match status" value="1"/>
</dbReference>
<dbReference type="GO" id="GO:0070096">
    <property type="term" value="P:mitochondrial outer membrane translocase complex assembly"/>
    <property type="evidence" value="ECO:0007669"/>
    <property type="project" value="InterPro"/>
</dbReference>
<feature type="compositionally biased region" description="Acidic residues" evidence="1">
    <location>
        <begin position="44"/>
        <end position="53"/>
    </location>
</feature>
<reference evidence="2" key="1">
    <citation type="submission" date="2022-11" db="EMBL/GenBank/DDBJ databases">
        <authorList>
            <person name="Petersen C."/>
        </authorList>
    </citation>
    <scope>NUCLEOTIDE SEQUENCE</scope>
    <source>
        <strain evidence="2">IBT 19713</strain>
    </source>
</reference>
<name>A0A9W9NHY9_9EURO</name>
<dbReference type="GeneID" id="83206105"/>
<comment type="caution">
    <text evidence="2">The sequence shown here is derived from an EMBL/GenBank/DDBJ whole genome shotgun (WGS) entry which is preliminary data.</text>
</comment>
<reference evidence="2" key="2">
    <citation type="journal article" date="2023" name="IMA Fungus">
        <title>Comparative genomic study of the Penicillium genus elucidates a diverse pangenome and 15 lateral gene transfer events.</title>
        <authorList>
            <person name="Petersen C."/>
            <person name="Sorensen T."/>
            <person name="Nielsen M.R."/>
            <person name="Sondergaard T.E."/>
            <person name="Sorensen J.L."/>
            <person name="Fitzpatrick D.A."/>
            <person name="Frisvad J.C."/>
            <person name="Nielsen K.L."/>
        </authorList>
    </citation>
    <scope>NUCLEOTIDE SEQUENCE</scope>
    <source>
        <strain evidence="2">IBT 19713</strain>
    </source>
</reference>
<dbReference type="GO" id="GO:0005741">
    <property type="term" value="C:mitochondrial outer membrane"/>
    <property type="evidence" value="ECO:0007669"/>
    <property type="project" value="TreeGrafter"/>
</dbReference>
<dbReference type="PANTHER" id="PTHR28230:SF1">
    <property type="entry name" value="MITOCHONDRIAL IMPORT PROTEIN 2"/>
    <property type="match status" value="1"/>
</dbReference>
<dbReference type="InterPro" id="IPR037652">
    <property type="entry name" value="Mim2"/>
</dbReference>
<keyword evidence="3" id="KW-1185">Reference proteome</keyword>
<dbReference type="RefSeq" id="XP_058327132.1">
    <property type="nucleotide sequence ID" value="XM_058478802.1"/>
</dbReference>
<proteinExistence type="predicted"/>
<protein>
    <submittedName>
        <fullName evidence="2">Uncharacterized protein</fullName>
    </submittedName>
</protein>
<accession>A0A9W9NHY9</accession>
<dbReference type="GO" id="GO:0045040">
    <property type="term" value="P:protein insertion into mitochondrial outer membrane"/>
    <property type="evidence" value="ECO:0007669"/>
    <property type="project" value="InterPro"/>
</dbReference>
<feature type="compositionally biased region" description="Polar residues" evidence="1">
    <location>
        <begin position="33"/>
        <end position="43"/>
    </location>
</feature>
<evidence type="ECO:0000313" key="3">
    <source>
        <dbReference type="Proteomes" id="UP001150941"/>
    </source>
</evidence>
<dbReference type="PANTHER" id="PTHR28230">
    <property type="entry name" value="CHROMOSOME 1, WHOLE GENOME SHOTGUN SEQUENCE"/>
    <property type="match status" value="1"/>
</dbReference>
<dbReference type="OrthoDB" id="5555533at2759"/>
<evidence type="ECO:0000256" key="1">
    <source>
        <dbReference type="SAM" id="MobiDB-lite"/>
    </source>
</evidence>
<dbReference type="AlphaFoldDB" id="A0A9W9NHY9"/>
<organism evidence="2 3">
    <name type="scientific">Penicillium chermesinum</name>
    <dbReference type="NCBI Taxonomy" id="63820"/>
    <lineage>
        <taxon>Eukaryota</taxon>
        <taxon>Fungi</taxon>
        <taxon>Dikarya</taxon>
        <taxon>Ascomycota</taxon>
        <taxon>Pezizomycotina</taxon>
        <taxon>Eurotiomycetes</taxon>
        <taxon>Eurotiomycetidae</taxon>
        <taxon>Eurotiales</taxon>
        <taxon>Aspergillaceae</taxon>
        <taxon>Penicillium</taxon>
    </lineage>
</organism>
<evidence type="ECO:0000313" key="2">
    <source>
        <dbReference type="EMBL" id="KAJ5220302.1"/>
    </source>
</evidence>
<dbReference type="EMBL" id="JAPQKS010000007">
    <property type="protein sequence ID" value="KAJ5220302.1"/>
    <property type="molecule type" value="Genomic_DNA"/>
</dbReference>
<feature type="region of interest" description="Disordered" evidence="1">
    <location>
        <begin position="25"/>
        <end position="53"/>
    </location>
</feature>
<gene>
    <name evidence="2" type="ORF">N7468_009506</name>
</gene>
<dbReference type="Proteomes" id="UP001150941">
    <property type="component" value="Unassembled WGS sequence"/>
</dbReference>
<sequence length="121" mass="13148">MESASNASILSSAYLVPSSQSAYETEDDVASLPSDSASTSDLETLTDDGSDAEAEWQESLEQLELLLTMVLIPFIGKFLGRKCAYWSWARVMEHYYPDVEVKIKSPATFKATGAVEAAATL</sequence>